<dbReference type="Gene3D" id="1.10.287.130">
    <property type="match status" value="1"/>
</dbReference>
<dbReference type="CDD" id="cd17546">
    <property type="entry name" value="REC_hyHK_CKI1_RcsC-like"/>
    <property type="match status" value="1"/>
</dbReference>
<dbReference type="EMBL" id="ML977628">
    <property type="protein sequence ID" value="KAF1996214.1"/>
    <property type="molecule type" value="Genomic_DNA"/>
</dbReference>
<gene>
    <name evidence="6" type="ORF">P154DRAFT_566231</name>
</gene>
<dbReference type="PROSITE" id="PS50109">
    <property type="entry name" value="HIS_KIN"/>
    <property type="match status" value="1"/>
</dbReference>
<proteinExistence type="predicted"/>
<sequence length="1180" mass="132461">MERLSSTPESIELLKDLFDKLPSPTAIIDCRETPYAALEGPCLHYSNPKLDAWLNRTLLTTKDRFKMWATNQVFWNMVKSGKRHEVTHQRITWATYFIGERWGILQSMSSYDDQIVRDREEFPRPRKRPRHSSTDDVAPLAPTVLTPASESQSFLASSPQSDTTLDVAVHDWTRRDIPDASPYVQFLRKYGWSNTKFGPLEQWNPMMRSYINFLTSNPGVRCVYIGRKDPTSFYNEKTAHILGTMHPCALGVSGSVGSGPTWEFKFAKIQEVWQTGKAVSGDPLYHPTPRNGLVLAETHYNWAMMPIFDEHGNVFGVLGEFDDCSEEVIKRRMLDTEIRAREMEPADNIEKFWTKTHDVVAANPIDFPYAMFYSTAEESRSGHYGSPTSGNIMPAPFQLQSVIGLNDHPLAVNQFDIADSKHALAKYFRTAWFSGNEVTLHAGDAINYLPDSLQIHTNHPDTKHGHGSTSHTAIICPIRMIGCPGSVGILLLGLNPQRHFDESFKGSVKVMIDQFSQKAANILIPKERENYMLHQRKVQESIYAKVAELSKVGIAIYQPTTNRFTWTNEKFDKLVNLRKHKNIPVHPDDEEQFNKNITELTKAPTESCFQFRIRKGNEDKDVDNSQQWSWVLIKAASEKINVSSINPKLLSRITNDQKKDNHQLVDHITFFMTENEPKVMTDKEQKEQVQELLENKNQSENFIDMTCHELRNPLSAIIQSADGILTAFGHSDTDNGAQGSSSELSNANHTQVTVLDSAQTILLCAQHQKRIVDDILTMSKLDSERLLIAPERGRPVSLVERALTMYEAELADAGIEKTFRVDASYAKLAVDSVYLDTSRLLQVLINLLTNAIKFTRKSTTRRKIEIVLGASQNRPSTSSCNISFIPQRTARNDACSGPEWGTGEEVYLQFDVIDTGKGLTAEEMKQLFLRFSQASAKTYSQYGGSGLGLFISRELTELHGGQIGVYSIAGQGAKFAFYIKARRHALENDDSRGIPPIEADPSAEKVKHGASASLAYSEASALNHHQLPSDLHILLVEDNLINQKVTANQLRNIGCTVHVANHGVECLKFLETSAFYCNPSERENSTLNAQKTPLSVILLDQEMPVMGGLTCVKRIREMQKLGNLGGHVPVIGCTGNARREQVAKCLTAGMDDVITKPFRIKELMAAIFELVGKVRGTERR</sequence>
<evidence type="ECO:0000259" key="5">
    <source>
        <dbReference type="PROSITE" id="PS50110"/>
    </source>
</evidence>
<dbReference type="Gene3D" id="3.40.50.2300">
    <property type="match status" value="1"/>
</dbReference>
<dbReference type="Gene3D" id="3.30.450.20">
    <property type="entry name" value="PAS domain"/>
    <property type="match status" value="1"/>
</dbReference>
<dbReference type="InterPro" id="IPR050956">
    <property type="entry name" value="2C_system_His_kinase"/>
</dbReference>
<dbReference type="Pfam" id="PF02518">
    <property type="entry name" value="HATPase_c"/>
    <property type="match status" value="1"/>
</dbReference>
<dbReference type="SUPFAM" id="SSF55874">
    <property type="entry name" value="ATPase domain of HSP90 chaperone/DNA topoisomerase II/histidine kinase"/>
    <property type="match status" value="1"/>
</dbReference>
<dbReference type="PRINTS" id="PR00344">
    <property type="entry name" value="BCTRLSENSOR"/>
</dbReference>
<dbReference type="SMART" id="SM00388">
    <property type="entry name" value="HisKA"/>
    <property type="match status" value="1"/>
</dbReference>
<evidence type="ECO:0000256" key="3">
    <source>
        <dbReference type="SAM" id="MobiDB-lite"/>
    </source>
</evidence>
<protein>
    <submittedName>
        <fullName evidence="6">Uncharacterized protein</fullName>
    </submittedName>
</protein>
<dbReference type="InterPro" id="IPR003661">
    <property type="entry name" value="HisK_dim/P_dom"/>
</dbReference>
<organism evidence="6 7">
    <name type="scientific">Amniculicola lignicola CBS 123094</name>
    <dbReference type="NCBI Taxonomy" id="1392246"/>
    <lineage>
        <taxon>Eukaryota</taxon>
        <taxon>Fungi</taxon>
        <taxon>Dikarya</taxon>
        <taxon>Ascomycota</taxon>
        <taxon>Pezizomycotina</taxon>
        <taxon>Dothideomycetes</taxon>
        <taxon>Pleosporomycetidae</taxon>
        <taxon>Pleosporales</taxon>
        <taxon>Amniculicolaceae</taxon>
        <taxon>Amniculicola</taxon>
    </lineage>
</organism>
<dbReference type="InterPro" id="IPR004358">
    <property type="entry name" value="Sig_transdc_His_kin-like_C"/>
</dbReference>
<dbReference type="InterPro" id="IPR001789">
    <property type="entry name" value="Sig_transdc_resp-reg_receiver"/>
</dbReference>
<dbReference type="Gene3D" id="3.30.565.10">
    <property type="entry name" value="Histidine kinase-like ATPase, C-terminal domain"/>
    <property type="match status" value="1"/>
</dbReference>
<dbReference type="InterPro" id="IPR003594">
    <property type="entry name" value="HATPase_dom"/>
</dbReference>
<feature type="domain" description="Response regulatory" evidence="5">
    <location>
        <begin position="1032"/>
        <end position="1171"/>
    </location>
</feature>
<evidence type="ECO:0000256" key="2">
    <source>
        <dbReference type="PROSITE-ProRule" id="PRU00169"/>
    </source>
</evidence>
<keyword evidence="1 2" id="KW-0597">Phosphoprotein</keyword>
<dbReference type="PANTHER" id="PTHR43719:SF30">
    <property type="entry name" value="TWO-COMPONENT SYSTEM RESPONSE REGULATOR"/>
    <property type="match status" value="1"/>
</dbReference>
<dbReference type="GO" id="GO:0000155">
    <property type="term" value="F:phosphorelay sensor kinase activity"/>
    <property type="evidence" value="ECO:0007669"/>
    <property type="project" value="InterPro"/>
</dbReference>
<feature type="domain" description="Histidine kinase" evidence="4">
    <location>
        <begin position="705"/>
        <end position="983"/>
    </location>
</feature>
<reference evidence="6" key="1">
    <citation type="journal article" date="2020" name="Stud. Mycol.">
        <title>101 Dothideomycetes genomes: a test case for predicting lifestyles and emergence of pathogens.</title>
        <authorList>
            <person name="Haridas S."/>
            <person name="Albert R."/>
            <person name="Binder M."/>
            <person name="Bloem J."/>
            <person name="Labutti K."/>
            <person name="Salamov A."/>
            <person name="Andreopoulos B."/>
            <person name="Baker S."/>
            <person name="Barry K."/>
            <person name="Bills G."/>
            <person name="Bluhm B."/>
            <person name="Cannon C."/>
            <person name="Castanera R."/>
            <person name="Culley D."/>
            <person name="Daum C."/>
            <person name="Ezra D."/>
            <person name="Gonzalez J."/>
            <person name="Henrissat B."/>
            <person name="Kuo A."/>
            <person name="Liang C."/>
            <person name="Lipzen A."/>
            <person name="Lutzoni F."/>
            <person name="Magnuson J."/>
            <person name="Mondo S."/>
            <person name="Nolan M."/>
            <person name="Ohm R."/>
            <person name="Pangilinan J."/>
            <person name="Park H.-J."/>
            <person name="Ramirez L."/>
            <person name="Alfaro M."/>
            <person name="Sun H."/>
            <person name="Tritt A."/>
            <person name="Yoshinaga Y."/>
            <person name="Zwiers L.-H."/>
            <person name="Turgeon B."/>
            <person name="Goodwin S."/>
            <person name="Spatafora J."/>
            <person name="Crous P."/>
            <person name="Grigoriev I."/>
        </authorList>
    </citation>
    <scope>NUCLEOTIDE SEQUENCE</scope>
    <source>
        <strain evidence="6">CBS 123094</strain>
    </source>
</reference>
<dbReference type="InterPro" id="IPR005467">
    <property type="entry name" value="His_kinase_dom"/>
</dbReference>
<dbReference type="Proteomes" id="UP000799779">
    <property type="component" value="Unassembled WGS sequence"/>
</dbReference>
<dbReference type="Pfam" id="PF00072">
    <property type="entry name" value="Response_reg"/>
    <property type="match status" value="1"/>
</dbReference>
<dbReference type="AlphaFoldDB" id="A0A6A5W5K4"/>
<dbReference type="InterPro" id="IPR011006">
    <property type="entry name" value="CheY-like_superfamily"/>
</dbReference>
<dbReference type="SUPFAM" id="SSF47384">
    <property type="entry name" value="Homodimeric domain of signal transducing histidine kinase"/>
    <property type="match status" value="1"/>
</dbReference>
<dbReference type="PANTHER" id="PTHR43719">
    <property type="entry name" value="TWO-COMPONENT HISTIDINE KINASE"/>
    <property type="match status" value="1"/>
</dbReference>
<dbReference type="SMART" id="SM00448">
    <property type="entry name" value="REC"/>
    <property type="match status" value="1"/>
</dbReference>
<name>A0A6A5W5K4_9PLEO</name>
<dbReference type="CDD" id="cd00082">
    <property type="entry name" value="HisKA"/>
    <property type="match status" value="1"/>
</dbReference>
<dbReference type="OrthoDB" id="60033at2759"/>
<dbReference type="InterPro" id="IPR036890">
    <property type="entry name" value="HATPase_C_sf"/>
</dbReference>
<evidence type="ECO:0000256" key="1">
    <source>
        <dbReference type="ARBA" id="ARBA00022553"/>
    </source>
</evidence>
<dbReference type="SMART" id="SM00387">
    <property type="entry name" value="HATPase_c"/>
    <property type="match status" value="1"/>
</dbReference>
<accession>A0A6A5W5K4</accession>
<dbReference type="SUPFAM" id="SSF52172">
    <property type="entry name" value="CheY-like"/>
    <property type="match status" value="1"/>
</dbReference>
<evidence type="ECO:0000259" key="4">
    <source>
        <dbReference type="PROSITE" id="PS50109"/>
    </source>
</evidence>
<dbReference type="Pfam" id="PF00512">
    <property type="entry name" value="HisKA"/>
    <property type="match status" value="1"/>
</dbReference>
<evidence type="ECO:0000313" key="6">
    <source>
        <dbReference type="EMBL" id="KAF1996214.1"/>
    </source>
</evidence>
<dbReference type="PROSITE" id="PS50110">
    <property type="entry name" value="RESPONSE_REGULATORY"/>
    <property type="match status" value="1"/>
</dbReference>
<feature type="modified residue" description="4-aspartylphosphate" evidence="2">
    <location>
        <position position="1100"/>
    </location>
</feature>
<feature type="region of interest" description="Disordered" evidence="3">
    <location>
        <begin position="120"/>
        <end position="140"/>
    </location>
</feature>
<keyword evidence="7" id="KW-1185">Reference proteome</keyword>
<evidence type="ECO:0000313" key="7">
    <source>
        <dbReference type="Proteomes" id="UP000799779"/>
    </source>
</evidence>
<dbReference type="InterPro" id="IPR036097">
    <property type="entry name" value="HisK_dim/P_sf"/>
</dbReference>